<evidence type="ECO:0000256" key="1">
    <source>
        <dbReference type="SAM" id="MobiDB-lite"/>
    </source>
</evidence>
<gene>
    <name evidence="2" type="ORF">HQ38_07455</name>
</gene>
<organism evidence="2 3">
    <name type="scientific">Porphyromonas crevioricanis</name>
    <dbReference type="NCBI Taxonomy" id="393921"/>
    <lineage>
        <taxon>Bacteria</taxon>
        <taxon>Pseudomonadati</taxon>
        <taxon>Bacteroidota</taxon>
        <taxon>Bacteroidia</taxon>
        <taxon>Bacteroidales</taxon>
        <taxon>Porphyromonadaceae</taxon>
        <taxon>Porphyromonas</taxon>
    </lineage>
</organism>
<feature type="compositionally biased region" description="Pro residues" evidence="1">
    <location>
        <begin position="930"/>
        <end position="940"/>
    </location>
</feature>
<comment type="caution">
    <text evidence="2">The sequence shown here is derived from an EMBL/GenBank/DDBJ whole genome shotgun (WGS) entry which is preliminary data.</text>
</comment>
<proteinExistence type="predicted"/>
<dbReference type="Proteomes" id="UP000030136">
    <property type="component" value="Unassembled WGS sequence"/>
</dbReference>
<dbReference type="AlphaFoldDB" id="A0AB34PFH3"/>
<dbReference type="SUPFAM" id="SSF53474">
    <property type="entry name" value="alpha/beta-Hydrolases"/>
    <property type="match status" value="1"/>
</dbReference>
<feature type="region of interest" description="Disordered" evidence="1">
    <location>
        <begin position="930"/>
        <end position="951"/>
    </location>
</feature>
<evidence type="ECO:0008006" key="4">
    <source>
        <dbReference type="Google" id="ProtNLM"/>
    </source>
</evidence>
<protein>
    <recommendedName>
        <fullName evidence="4">PGAP1-like protein</fullName>
    </recommendedName>
</protein>
<dbReference type="Gene3D" id="3.40.50.1820">
    <property type="entry name" value="alpha/beta hydrolase"/>
    <property type="match status" value="1"/>
</dbReference>
<evidence type="ECO:0000313" key="2">
    <source>
        <dbReference type="EMBL" id="KGN94025.1"/>
    </source>
</evidence>
<name>A0AB34PFH3_9PORP</name>
<dbReference type="InterPro" id="IPR029058">
    <property type="entry name" value="AB_hydrolase_fold"/>
</dbReference>
<reference evidence="2 3" key="1">
    <citation type="submission" date="2014-08" db="EMBL/GenBank/DDBJ databases">
        <title>Porphyromonas crevioricanis strain:COT-253_OH1447 Genome sequencing.</title>
        <authorList>
            <person name="Wallis C."/>
            <person name="Deusch O."/>
            <person name="O'Flynn C."/>
            <person name="Davis I."/>
            <person name="Jospin G."/>
            <person name="Darling A.E."/>
            <person name="Coil D.A."/>
            <person name="Alexiev A."/>
            <person name="Horsfall A."/>
            <person name="Kirkwood N."/>
            <person name="Harris S."/>
            <person name="Eisen J.A."/>
        </authorList>
    </citation>
    <scope>NUCLEOTIDE SEQUENCE [LARGE SCALE GENOMIC DNA]</scope>
    <source>
        <strain evidence="3">COT-253 OH1447</strain>
    </source>
</reference>
<evidence type="ECO:0000313" key="3">
    <source>
        <dbReference type="Proteomes" id="UP000030136"/>
    </source>
</evidence>
<dbReference type="EMBL" id="JQJC01000021">
    <property type="protein sequence ID" value="KGN94025.1"/>
    <property type="molecule type" value="Genomic_DNA"/>
</dbReference>
<sequence length="1092" mass="123624">MSGQTSDLSEVRRSIDHIFSRVNKEDISTGILRDYAIEGIPLEQYDGCLRDSNYSDFSAQILMLTSLFSGAVDERDTEVVALDSFMEKCEKARASDFSILLYKYNYIAEDALQRGLVRAENGQAVVHGDPEDVYKEAHIFSVAPKTIVWKTREVEFRMNPELLFSDDSDIRAIYVAFEDGDSFSRIYPFRMIKHCYNEDGVKRVRFKVVLDSGKELLSQTKILVDSSSDLFLKSGARSVDTIPIPATGEHSGGQLTILYTGSRKILRRPLIIAEGYELTKLFPSVNVKLNSFSRILTNQPISQNELLSQFDLVYLDYNDGADDIWRNANLMKDAIRWVNRHKGSTPNVVMGYSMGGLVAAIALRQMEIAGEDHQASKYISMDSPHQGANVPYGALCFIEDLLNMKLRKNLERLLKNSRKTKKSEKFTSNMSLDVIKEILTTGTTPQLIAQNVDPQAQRIHEEFMRKYHELGLPQKTENVAFSNGDMSGKKLLLPGDDMFVVKASLRPGFGYFVQTILRFVISIRADDSLVSTLLNLIPGVSWVSANLNIRAVGKKKTWPRYPVYSFKIAFHRLHLFVFPTVKYFHNTTRYSPESCLALDGAPGSFFPLSKDNLEQEISDGQGCLYHFFLLKYGMKSHLKQDKFSFIPRNSALYLDDWGSDLEEELNTNELLWKKRTPFDRIYGSSTSRSHMELSSHGEALKLELEGKTSYTPTVNGPSAVKEYVGDPYTYSISSPLPDFNYQFFVSPGFEELSRTEHSITLRYVGARPSPTCLRYFHVYVGARAYINTPNGKEYVGKTGFKGSYVGTPDPMHITAKQLKMNFKLSDSNTKEFFLPAILLTWRGGGDVWDAEWRCDETNENYNTRNYIREYAKKQELDSDSLDNSMALIGAYEEDAESHLYKAKPGAGVFATNGLVDEELPIGPFPPKPYPPLPPPIPPYTPEEGPKEEEMGTSYTVPDSYYVFVPSFISRLKGKATLQVRLSNELGTGDWSSKFEYRQYDGNEENTQQESDVLLVPSVVVDGKGTIMSNNDSPLVEEGAKLYMEIWTDQGEKVRSWYVKTGETVDLSFLPSGKYFARFVSRGRAFIQHFMKE</sequence>
<accession>A0AB34PFH3</accession>